<keyword evidence="7" id="KW-0539">Nucleus</keyword>
<dbReference type="Proteomes" id="UP000886611">
    <property type="component" value="Unassembled WGS sequence"/>
</dbReference>
<accession>A0A8X7X903</accession>
<organism evidence="11 12">
    <name type="scientific">Polypterus senegalus</name>
    <name type="common">Senegal bichir</name>
    <dbReference type="NCBI Taxonomy" id="55291"/>
    <lineage>
        <taxon>Eukaryota</taxon>
        <taxon>Metazoa</taxon>
        <taxon>Chordata</taxon>
        <taxon>Craniata</taxon>
        <taxon>Vertebrata</taxon>
        <taxon>Euteleostomi</taxon>
        <taxon>Actinopterygii</taxon>
        <taxon>Polypteriformes</taxon>
        <taxon>Polypteridae</taxon>
        <taxon>Polypterus</taxon>
    </lineage>
</organism>
<feature type="compositionally biased region" description="Basic and acidic residues" evidence="8">
    <location>
        <begin position="341"/>
        <end position="411"/>
    </location>
</feature>
<evidence type="ECO:0000259" key="9">
    <source>
        <dbReference type="Pfam" id="PF02014"/>
    </source>
</evidence>
<reference evidence="11 12" key="1">
    <citation type="journal article" date="2021" name="Cell">
        <title>Tracing the genetic footprints of vertebrate landing in non-teleost ray-finned fishes.</title>
        <authorList>
            <person name="Bi X."/>
            <person name="Wang K."/>
            <person name="Yang L."/>
            <person name="Pan H."/>
            <person name="Jiang H."/>
            <person name="Wei Q."/>
            <person name="Fang M."/>
            <person name="Yu H."/>
            <person name="Zhu C."/>
            <person name="Cai Y."/>
            <person name="He Y."/>
            <person name="Gan X."/>
            <person name="Zeng H."/>
            <person name="Yu D."/>
            <person name="Zhu Y."/>
            <person name="Jiang H."/>
            <person name="Qiu Q."/>
            <person name="Yang H."/>
            <person name="Zhang Y.E."/>
            <person name="Wang W."/>
            <person name="Zhu M."/>
            <person name="He S."/>
            <person name="Zhang G."/>
        </authorList>
    </citation>
    <scope>NUCLEOTIDE SEQUENCE [LARGE SCALE GENOMIC DNA]</scope>
    <source>
        <strain evidence="11">Bchr_013</strain>
    </source>
</reference>
<feature type="region of interest" description="Disordered" evidence="8">
    <location>
        <begin position="341"/>
        <end position="578"/>
    </location>
</feature>
<dbReference type="PANTHER" id="PTHR13112">
    <property type="entry name" value="UPF3 REGULATOR OF NONSENSE TRANSCRIPTS-LIKE PROTEIN"/>
    <property type="match status" value="1"/>
</dbReference>
<evidence type="ECO:0000313" key="11">
    <source>
        <dbReference type="EMBL" id="KAG2463852.1"/>
    </source>
</evidence>
<proteinExistence type="inferred from homology"/>
<evidence type="ECO:0000256" key="6">
    <source>
        <dbReference type="ARBA" id="ARBA00023161"/>
    </source>
</evidence>
<keyword evidence="6" id="KW-0866">Nonsense-mediated mRNA decay</keyword>
<dbReference type="Gene3D" id="3.30.70.330">
    <property type="match status" value="1"/>
</dbReference>
<feature type="non-terminal residue" evidence="11">
    <location>
        <position position="1"/>
    </location>
</feature>
<dbReference type="GO" id="GO:0005737">
    <property type="term" value="C:cytoplasm"/>
    <property type="evidence" value="ECO:0007669"/>
    <property type="project" value="UniProtKB-SubCell"/>
</dbReference>
<feature type="compositionally biased region" description="Basic and acidic residues" evidence="8">
    <location>
        <begin position="560"/>
        <end position="578"/>
    </location>
</feature>
<feature type="region of interest" description="Disordered" evidence="8">
    <location>
        <begin position="131"/>
        <end position="156"/>
    </location>
</feature>
<evidence type="ECO:0000256" key="3">
    <source>
        <dbReference type="ARBA" id="ARBA00005991"/>
    </source>
</evidence>
<keyword evidence="4" id="KW-0963">Cytoplasm</keyword>
<dbReference type="Gene3D" id="2.60.40.4060">
    <property type="entry name" value="Reeler domain"/>
    <property type="match status" value="1"/>
</dbReference>
<dbReference type="InterPro" id="IPR039722">
    <property type="entry name" value="Upf3"/>
</dbReference>
<dbReference type="InterPro" id="IPR035979">
    <property type="entry name" value="RBD_domain_sf"/>
</dbReference>
<evidence type="ECO:0000313" key="12">
    <source>
        <dbReference type="Proteomes" id="UP000886611"/>
    </source>
</evidence>
<keyword evidence="12" id="KW-1185">Reference proteome</keyword>
<dbReference type="GO" id="GO:0000184">
    <property type="term" value="P:nuclear-transcribed mRNA catabolic process, nonsense-mediated decay"/>
    <property type="evidence" value="ECO:0007669"/>
    <property type="project" value="UniProtKB-KW"/>
</dbReference>
<sequence>MKLASSLPNGAPVSACADLMPRHSGVQPQPFPAPYAIDFKRTSDENVQTFTVVISGPDYKGLLLEALMPNSNIALGKWQTPPPNTKYLMCSGNEQGAITHSNTQIKNNSTTYSWIPPSPMPPAVHFIMKEDKENTKPREKRLDIKSEENEKSGKEKKEVMTKIVIRRLPPNLTKEQLEEQLQPLPEFDYLEFFANDTSLYPHLYSRAYINFRNQEDIVLFRDRFDGYVFIDSKGQEYPAIVEFAPFQKVAKKKAKKKDAKAGTIHEDSDFKKFLENYNGDEEKTTSTPETLLEEIEAKTKELEAKKTTPLLDFLKNKQRIREEKREERRRRELERKRLRDEERRKWREEDRRKRKEAEKHKKAGEKLYEKEKVTEPKIKLLRKPERDDFESEKLKEKPRKLDKEKIKDDKFSMGFGNELKKRPEIGHREDKGRKYDEDGRKDYRDIDRERDKRQRERERLRRLDEERRRRREHHDTEFTYRRREEEGKKEKDYVWERKKNENSVDSHIGSSDKNEKTMKEDKKDEPVKRDRLRNKDRPALQLYQPGARSRTRVVSAEPPCEDKKSETDAKTGQEKGED</sequence>
<evidence type="ECO:0000256" key="5">
    <source>
        <dbReference type="ARBA" id="ARBA00022884"/>
    </source>
</evidence>
<comment type="similarity">
    <text evidence="3">Belongs to the RENT3 family.</text>
</comment>
<dbReference type="InterPro" id="IPR002861">
    <property type="entry name" value="Reeler_dom"/>
</dbReference>
<dbReference type="CDD" id="cd12728">
    <property type="entry name" value="RRM_like_Smg4_UPF3B"/>
    <property type="match status" value="1"/>
</dbReference>
<feature type="compositionally biased region" description="Basic and acidic residues" evidence="8">
    <location>
        <begin position="418"/>
        <end position="538"/>
    </location>
</feature>
<keyword evidence="5" id="KW-0694">RNA-binding</keyword>
<dbReference type="Pfam" id="PF03467">
    <property type="entry name" value="Smg4_UPF3"/>
    <property type="match status" value="1"/>
</dbReference>
<dbReference type="GO" id="GO:0032991">
    <property type="term" value="C:protein-containing complex"/>
    <property type="evidence" value="ECO:0007669"/>
    <property type="project" value="UniProtKB-ARBA"/>
</dbReference>
<comment type="subcellular location">
    <subcellularLocation>
        <location evidence="2">Cytoplasm</location>
    </subcellularLocation>
    <subcellularLocation>
        <location evidence="1">Nucleus</location>
    </subcellularLocation>
</comment>
<dbReference type="FunFam" id="3.30.70.330:FF:000067">
    <property type="entry name" value="regulator of nonsense transcripts 3A isoform X2"/>
    <property type="match status" value="1"/>
</dbReference>
<evidence type="ECO:0000256" key="4">
    <source>
        <dbReference type="ARBA" id="ARBA00022490"/>
    </source>
</evidence>
<name>A0A8X7X903_POLSE</name>
<dbReference type="EMBL" id="JAATIS010003638">
    <property type="protein sequence ID" value="KAG2463852.1"/>
    <property type="molecule type" value="Genomic_DNA"/>
</dbReference>
<evidence type="ECO:0000256" key="2">
    <source>
        <dbReference type="ARBA" id="ARBA00004496"/>
    </source>
</evidence>
<dbReference type="PANTHER" id="PTHR13112:SF1">
    <property type="entry name" value="REGULATOR OF NONSENSE TRANSCRIPTS 3B"/>
    <property type="match status" value="1"/>
</dbReference>
<dbReference type="GO" id="GO:0003729">
    <property type="term" value="F:mRNA binding"/>
    <property type="evidence" value="ECO:0007669"/>
    <property type="project" value="TreeGrafter"/>
</dbReference>
<evidence type="ECO:0000256" key="7">
    <source>
        <dbReference type="ARBA" id="ARBA00023242"/>
    </source>
</evidence>
<evidence type="ECO:0000259" key="10">
    <source>
        <dbReference type="Pfam" id="PF03467"/>
    </source>
</evidence>
<dbReference type="CDD" id="cd08544">
    <property type="entry name" value="Reeler"/>
    <property type="match status" value="1"/>
</dbReference>
<dbReference type="AlphaFoldDB" id="A0A8X7X903"/>
<protein>
    <submittedName>
        <fullName evidence="11">REN3B protein</fullName>
    </submittedName>
</protein>
<feature type="non-terminal residue" evidence="11">
    <location>
        <position position="578"/>
    </location>
</feature>
<feature type="domain" description="Reelin" evidence="9">
    <location>
        <begin position="16"/>
        <end position="126"/>
    </location>
</feature>
<dbReference type="InterPro" id="IPR012677">
    <property type="entry name" value="Nucleotide-bd_a/b_plait_sf"/>
</dbReference>
<evidence type="ECO:0000256" key="8">
    <source>
        <dbReference type="SAM" id="MobiDB-lite"/>
    </source>
</evidence>
<comment type="caution">
    <text evidence="11">The sequence shown here is derived from an EMBL/GenBank/DDBJ whole genome shotgun (WGS) entry which is preliminary data.</text>
</comment>
<gene>
    <name evidence="11" type="primary">Upf3b</name>
    <name evidence="11" type="ORF">GTO96_0002862</name>
</gene>
<evidence type="ECO:0000256" key="1">
    <source>
        <dbReference type="ARBA" id="ARBA00004123"/>
    </source>
</evidence>
<dbReference type="InterPro" id="IPR005120">
    <property type="entry name" value="UPF3_dom"/>
</dbReference>
<feature type="domain" description="UPF3" evidence="10">
    <location>
        <begin position="160"/>
        <end position="318"/>
    </location>
</feature>
<dbReference type="GO" id="GO:0045727">
    <property type="term" value="P:positive regulation of translation"/>
    <property type="evidence" value="ECO:0007669"/>
    <property type="project" value="TreeGrafter"/>
</dbReference>
<dbReference type="Pfam" id="PF02014">
    <property type="entry name" value="Reeler"/>
    <property type="match status" value="1"/>
</dbReference>
<dbReference type="GO" id="GO:0005730">
    <property type="term" value="C:nucleolus"/>
    <property type="evidence" value="ECO:0007669"/>
    <property type="project" value="TreeGrafter"/>
</dbReference>
<dbReference type="InterPro" id="IPR034979">
    <property type="entry name" value="UPF3B_RRM-like"/>
</dbReference>
<dbReference type="InterPro" id="IPR042307">
    <property type="entry name" value="Reeler_sf"/>
</dbReference>
<dbReference type="SUPFAM" id="SSF54928">
    <property type="entry name" value="RNA-binding domain, RBD"/>
    <property type="match status" value="1"/>
</dbReference>